<dbReference type="Proteomes" id="UP000294575">
    <property type="component" value="Unassembled WGS sequence"/>
</dbReference>
<comment type="caution">
    <text evidence="2">The sequence shown here is derived from an EMBL/GenBank/DDBJ whole genome shotgun (WGS) entry which is preliminary data.</text>
</comment>
<dbReference type="Gene3D" id="3.30.70.2050">
    <property type="match status" value="1"/>
</dbReference>
<accession>A0A4R6TS75</accession>
<dbReference type="SUPFAM" id="SSF160387">
    <property type="entry name" value="NosL/MerB-like"/>
    <property type="match status" value="1"/>
</dbReference>
<dbReference type="PROSITE" id="PS51257">
    <property type="entry name" value="PROKAR_LIPOPROTEIN"/>
    <property type="match status" value="1"/>
</dbReference>
<dbReference type="AlphaFoldDB" id="A0A4R6TS75"/>
<evidence type="ECO:0000256" key="1">
    <source>
        <dbReference type="SAM" id="SignalP"/>
    </source>
</evidence>
<feature type="chain" id="PRO_5020421459" evidence="1">
    <location>
        <begin position="19"/>
        <end position="199"/>
    </location>
</feature>
<dbReference type="PANTHER" id="PTHR41247:SF1">
    <property type="entry name" value="HTH-TYPE TRANSCRIPTIONAL REPRESSOR YCNK"/>
    <property type="match status" value="1"/>
</dbReference>
<name>A0A4R6TS75_9GAMM</name>
<proteinExistence type="predicted"/>
<keyword evidence="3" id="KW-1185">Reference proteome</keyword>
<reference evidence="2 3" key="1">
    <citation type="submission" date="2019-03" db="EMBL/GenBank/DDBJ databases">
        <title>Genomic Encyclopedia of Type Strains, Phase IV (KMG-IV): sequencing the most valuable type-strain genomes for metagenomic binning, comparative biology and taxonomic classification.</title>
        <authorList>
            <person name="Goeker M."/>
        </authorList>
    </citation>
    <scope>NUCLEOTIDE SEQUENCE [LARGE SCALE GENOMIC DNA]</scope>
    <source>
        <strain evidence="2 3">DSM 28679</strain>
    </source>
</reference>
<dbReference type="PANTHER" id="PTHR41247">
    <property type="entry name" value="HTH-TYPE TRANSCRIPTIONAL REPRESSOR YCNK"/>
    <property type="match status" value="1"/>
</dbReference>
<organism evidence="2 3">
    <name type="scientific">Thiopseudomonas denitrificans</name>
    <dbReference type="NCBI Taxonomy" id="1501432"/>
    <lineage>
        <taxon>Bacteria</taxon>
        <taxon>Pseudomonadati</taxon>
        <taxon>Pseudomonadota</taxon>
        <taxon>Gammaproteobacteria</taxon>
        <taxon>Pseudomonadales</taxon>
        <taxon>Pseudomonadaceae</taxon>
        <taxon>Thiopseudomonas</taxon>
    </lineage>
</organism>
<sequence>MTMKKLFTLMFSAVLALALTGCQEQERADINLDPVAIHSGDECHVCGMIIMEWPGPKAESINKHNGETLKFCSTTDLFAWWLQPENKTLQAQIYVHDMSVAHWDQPQDEHLVDARKAWYVTGTDLIGAMGPTLVSFADQSAAQKLVDEKGGRVLTFDQVDIAVLQEIGQAGHEYAASHGRELRRAMGVDDEEEQDEERD</sequence>
<evidence type="ECO:0000313" key="2">
    <source>
        <dbReference type="EMBL" id="TDQ36460.1"/>
    </source>
</evidence>
<protein>
    <submittedName>
        <fullName evidence="2">Copper chaperone NosL</fullName>
    </submittedName>
</protein>
<evidence type="ECO:0000313" key="3">
    <source>
        <dbReference type="Proteomes" id="UP000294575"/>
    </source>
</evidence>
<dbReference type="InterPro" id="IPR008719">
    <property type="entry name" value="N2O_reductase_NosL"/>
</dbReference>
<dbReference type="Pfam" id="PF05573">
    <property type="entry name" value="NosL"/>
    <property type="match status" value="1"/>
</dbReference>
<dbReference type="EMBL" id="SNYK01000012">
    <property type="protein sequence ID" value="TDQ36460.1"/>
    <property type="molecule type" value="Genomic_DNA"/>
</dbReference>
<gene>
    <name evidence="2" type="ORF">DFQ45_1126</name>
</gene>
<dbReference type="Gene3D" id="3.30.70.2060">
    <property type="match status" value="1"/>
</dbReference>
<feature type="signal peptide" evidence="1">
    <location>
        <begin position="1"/>
        <end position="18"/>
    </location>
</feature>
<keyword evidence="1" id="KW-0732">Signal</keyword>
<dbReference type="OrthoDB" id="982633at2"/>